<protein>
    <submittedName>
        <fullName evidence="2">CubicO group peptidase (Beta-lactamase class C family)</fullName>
    </submittedName>
</protein>
<organism evidence="2 3">
    <name type="scientific">Salinibacter ruber</name>
    <dbReference type="NCBI Taxonomy" id="146919"/>
    <lineage>
        <taxon>Bacteria</taxon>
        <taxon>Pseudomonadati</taxon>
        <taxon>Rhodothermota</taxon>
        <taxon>Rhodothermia</taxon>
        <taxon>Rhodothermales</taxon>
        <taxon>Salinibacteraceae</taxon>
        <taxon>Salinibacter</taxon>
    </lineage>
</organism>
<dbReference type="Pfam" id="PF00144">
    <property type="entry name" value="Beta-lactamase"/>
    <property type="match status" value="1"/>
</dbReference>
<reference evidence="2" key="1">
    <citation type="submission" date="2022-08" db="EMBL/GenBank/DDBJ databases">
        <title>Genomic Encyclopedia of Type Strains, Phase V (KMG-V): Genome sequencing to study the core and pangenomes of soil and plant-associated prokaryotes.</title>
        <authorList>
            <person name="Whitman W."/>
        </authorList>
    </citation>
    <scope>NUCLEOTIDE SEQUENCE</scope>
    <source>
        <strain evidence="2">SP2016B</strain>
    </source>
</reference>
<feature type="domain" description="Beta-lactamase-related" evidence="1">
    <location>
        <begin position="2"/>
        <end position="303"/>
    </location>
</feature>
<name>A0A9X2Z2F5_9BACT</name>
<gene>
    <name evidence="2" type="ORF">GGP82_003456</name>
</gene>
<evidence type="ECO:0000313" key="2">
    <source>
        <dbReference type="EMBL" id="MCS3866873.1"/>
    </source>
</evidence>
<dbReference type="SUPFAM" id="SSF56601">
    <property type="entry name" value="beta-lactamase/transpeptidase-like"/>
    <property type="match status" value="1"/>
</dbReference>
<dbReference type="RefSeq" id="WP_180984880.1">
    <property type="nucleotide sequence ID" value="NZ_CALTSD010000017.1"/>
</dbReference>
<evidence type="ECO:0000259" key="1">
    <source>
        <dbReference type="Pfam" id="PF00144"/>
    </source>
</evidence>
<sequence length="314" mass="33533">MDSLLQSRHEESRFHGTVAIGQDGDCLYTAGLGRADHELGTPNTADTRYLIGSLTKQFTAALVLTLVRDGALALDAPVSAYLPDYAGPGADRITTHKLLAHRSGLPSFADVRAASRGARDAVGTLDFAPGTQHAYSNAGYVLLGLVVEAVTGQPYDQALRTRVLVPAGVAGDVGYAHSDRTIEGLATGYVPGWLWGYRRADMVDSDGPFAAGMLYATPRALLKWTQELHNGRVLPDSLLRKMTTPYSNTGYGYGLFVEEITIRNHSAVVIHHGGGINGFTAALRRVQVDDGSSYTIAVLDNTQSDTTVQTATEL</sequence>
<dbReference type="InterPro" id="IPR012338">
    <property type="entry name" value="Beta-lactam/transpept-like"/>
</dbReference>
<dbReference type="PANTHER" id="PTHR46825:SF9">
    <property type="entry name" value="BETA-LACTAMASE-RELATED DOMAIN-CONTAINING PROTEIN"/>
    <property type="match status" value="1"/>
</dbReference>
<dbReference type="EMBL" id="JANTYZ010000024">
    <property type="protein sequence ID" value="MCS3866873.1"/>
    <property type="molecule type" value="Genomic_DNA"/>
</dbReference>
<dbReference type="Proteomes" id="UP001155034">
    <property type="component" value="Unassembled WGS sequence"/>
</dbReference>
<dbReference type="PANTHER" id="PTHR46825">
    <property type="entry name" value="D-ALANYL-D-ALANINE-CARBOXYPEPTIDASE/ENDOPEPTIDASE AMPH"/>
    <property type="match status" value="1"/>
</dbReference>
<dbReference type="InterPro" id="IPR050491">
    <property type="entry name" value="AmpC-like"/>
</dbReference>
<proteinExistence type="predicted"/>
<dbReference type="InterPro" id="IPR001466">
    <property type="entry name" value="Beta-lactam-related"/>
</dbReference>
<dbReference type="AlphaFoldDB" id="A0A9X2Z2F5"/>
<dbReference type="Gene3D" id="3.40.710.10">
    <property type="entry name" value="DD-peptidase/beta-lactamase superfamily"/>
    <property type="match status" value="1"/>
</dbReference>
<evidence type="ECO:0000313" key="3">
    <source>
        <dbReference type="Proteomes" id="UP001155034"/>
    </source>
</evidence>
<comment type="caution">
    <text evidence="2">The sequence shown here is derived from an EMBL/GenBank/DDBJ whole genome shotgun (WGS) entry which is preliminary data.</text>
</comment>
<accession>A0A9X2Z2F5</accession>